<protein>
    <submittedName>
        <fullName evidence="4">Uncharacterized protein</fullName>
    </submittedName>
</protein>
<dbReference type="PANTHER" id="PTHR24201">
    <property type="entry name" value="ANK_REP_REGION DOMAIN-CONTAINING PROTEIN"/>
    <property type="match status" value="1"/>
</dbReference>
<dbReference type="OMA" id="TWATHAG"/>
<organism evidence="4 5">
    <name type="scientific">Eutrema salsugineum</name>
    <name type="common">Saltwater cress</name>
    <name type="synonym">Sisymbrium salsugineum</name>
    <dbReference type="NCBI Taxonomy" id="72664"/>
    <lineage>
        <taxon>Eukaryota</taxon>
        <taxon>Viridiplantae</taxon>
        <taxon>Streptophyta</taxon>
        <taxon>Embryophyta</taxon>
        <taxon>Tracheophyta</taxon>
        <taxon>Spermatophyta</taxon>
        <taxon>Magnoliopsida</taxon>
        <taxon>eudicotyledons</taxon>
        <taxon>Gunneridae</taxon>
        <taxon>Pentapetalae</taxon>
        <taxon>rosids</taxon>
        <taxon>malvids</taxon>
        <taxon>Brassicales</taxon>
        <taxon>Brassicaceae</taxon>
        <taxon>Eutremeae</taxon>
        <taxon>Eutrema</taxon>
    </lineage>
</organism>
<evidence type="ECO:0000313" key="4">
    <source>
        <dbReference type="EMBL" id="ESQ49006.1"/>
    </source>
</evidence>
<dbReference type="InterPro" id="IPR036770">
    <property type="entry name" value="Ankyrin_rpt-contain_sf"/>
</dbReference>
<dbReference type="STRING" id="72664.V4NQX8"/>
<feature type="repeat" description="ANK" evidence="3">
    <location>
        <begin position="96"/>
        <end position="129"/>
    </location>
</feature>
<proteinExistence type="predicted"/>
<feature type="repeat" description="ANK" evidence="3">
    <location>
        <begin position="1"/>
        <end position="29"/>
    </location>
</feature>
<dbReference type="AlphaFoldDB" id="V4NQX8"/>
<dbReference type="Pfam" id="PF00023">
    <property type="entry name" value="Ank"/>
    <property type="match status" value="1"/>
</dbReference>
<evidence type="ECO:0000256" key="3">
    <source>
        <dbReference type="PROSITE-ProRule" id="PRU00023"/>
    </source>
</evidence>
<dbReference type="SMART" id="SM00248">
    <property type="entry name" value="ANK"/>
    <property type="match status" value="4"/>
</dbReference>
<evidence type="ECO:0000256" key="1">
    <source>
        <dbReference type="ARBA" id="ARBA00022737"/>
    </source>
</evidence>
<evidence type="ECO:0000313" key="5">
    <source>
        <dbReference type="Proteomes" id="UP000030689"/>
    </source>
</evidence>
<reference evidence="4 5" key="1">
    <citation type="journal article" date="2013" name="Front. Plant Sci.">
        <title>The Reference Genome of the Halophytic Plant Eutrema salsugineum.</title>
        <authorList>
            <person name="Yang R."/>
            <person name="Jarvis D.E."/>
            <person name="Chen H."/>
            <person name="Beilstein M.A."/>
            <person name="Grimwood J."/>
            <person name="Jenkins J."/>
            <person name="Shu S."/>
            <person name="Prochnik S."/>
            <person name="Xin M."/>
            <person name="Ma C."/>
            <person name="Schmutz J."/>
            <person name="Wing R.A."/>
            <person name="Mitchell-Olds T."/>
            <person name="Schumaker K.S."/>
            <person name="Wang X."/>
        </authorList>
    </citation>
    <scope>NUCLEOTIDE SEQUENCE [LARGE SCALE GENOMIC DNA]</scope>
</reference>
<dbReference type="PROSITE" id="PS50088">
    <property type="entry name" value="ANK_REPEAT"/>
    <property type="match status" value="4"/>
</dbReference>
<dbReference type="KEGG" id="eus:EUTSA_v10021643mg"/>
<feature type="repeat" description="ANK" evidence="3">
    <location>
        <begin position="30"/>
        <end position="62"/>
    </location>
</feature>
<keyword evidence="2 3" id="KW-0040">ANK repeat</keyword>
<accession>V4NQX8</accession>
<keyword evidence="1" id="KW-0677">Repeat</keyword>
<dbReference type="InterPro" id="IPR002110">
    <property type="entry name" value="Ankyrin_rpt"/>
</dbReference>
<keyword evidence="5" id="KW-1185">Reference proteome</keyword>
<evidence type="ECO:0000256" key="2">
    <source>
        <dbReference type="ARBA" id="ARBA00023043"/>
    </source>
</evidence>
<gene>
    <name evidence="4" type="ORF">EUTSA_v10021643mg</name>
</gene>
<name>V4NQX8_EUTSA</name>
<dbReference type="Pfam" id="PF12796">
    <property type="entry name" value="Ank_2"/>
    <property type="match status" value="1"/>
</dbReference>
<dbReference type="Gene3D" id="1.25.40.20">
    <property type="entry name" value="Ankyrin repeat-containing domain"/>
    <property type="match status" value="2"/>
</dbReference>
<sequence length="173" mass="19389">MHFASHSEKYLPYLELLLERGASMNVLNNKDDTPLHIACLASNLKAAQLLLERGADIESQNQNHGTPLHCACHVGCANIEELLLNRGANIESQNNSEQRPLHLACTHSSKLPCAEMLLDKGAEIEYEDDEGMSPLTTALDNKNLECVTVGLHNLKLMEILLWWLIERNLFLFC</sequence>
<dbReference type="SUPFAM" id="SSF48403">
    <property type="entry name" value="Ankyrin repeat"/>
    <property type="match status" value="1"/>
</dbReference>
<dbReference type="InterPro" id="IPR050776">
    <property type="entry name" value="Ank_Repeat/CDKN_Inhibitor"/>
</dbReference>
<feature type="repeat" description="ANK" evidence="3">
    <location>
        <begin position="63"/>
        <end position="95"/>
    </location>
</feature>
<dbReference type="Proteomes" id="UP000030689">
    <property type="component" value="Unassembled WGS sequence"/>
</dbReference>
<dbReference type="eggNOG" id="KOG4177">
    <property type="taxonomic scope" value="Eukaryota"/>
</dbReference>
<dbReference type="PROSITE" id="PS50297">
    <property type="entry name" value="ANK_REP_REGION"/>
    <property type="match status" value="3"/>
</dbReference>
<dbReference type="OrthoDB" id="194358at2759"/>
<dbReference type="EMBL" id="KI517408">
    <property type="protein sequence ID" value="ESQ49006.1"/>
    <property type="molecule type" value="Genomic_DNA"/>
</dbReference>
<dbReference type="Gramene" id="ESQ49006">
    <property type="protein sequence ID" value="ESQ49006"/>
    <property type="gene ID" value="EUTSA_v10021643mg"/>
</dbReference>